<dbReference type="SUPFAM" id="SSF53056">
    <property type="entry name" value="beta-carbonic anhydrase, cab"/>
    <property type="match status" value="1"/>
</dbReference>
<evidence type="ECO:0000256" key="1">
    <source>
        <dbReference type="ARBA" id="ARBA00006217"/>
    </source>
</evidence>
<protein>
    <recommendedName>
        <fullName evidence="2 7">Carbonic anhydrase</fullName>
        <ecNumber evidence="2 7">4.2.1.1</ecNumber>
    </recommendedName>
    <alternativeName>
        <fullName evidence="7">Carbonate dehydratase</fullName>
    </alternativeName>
</protein>
<organism evidence="8 9">
    <name type="scientific">Burkholderia lata (strain ATCC 17760 / DSM 23089 / LMG 22485 / NCIMB 9086 / R18194 / 383)</name>
    <dbReference type="NCBI Taxonomy" id="482957"/>
    <lineage>
        <taxon>Bacteria</taxon>
        <taxon>Pseudomonadati</taxon>
        <taxon>Pseudomonadota</taxon>
        <taxon>Betaproteobacteria</taxon>
        <taxon>Burkholderiales</taxon>
        <taxon>Burkholderiaceae</taxon>
        <taxon>Burkholderia</taxon>
        <taxon>Burkholderia cepacia complex</taxon>
    </lineage>
</organism>
<gene>
    <name evidence="8" type="ordered locus">Bcep18194_C7283</name>
</gene>
<evidence type="ECO:0000256" key="4">
    <source>
        <dbReference type="ARBA" id="ARBA00023239"/>
    </source>
</evidence>
<dbReference type="SMART" id="SM00947">
    <property type="entry name" value="Pro_CA"/>
    <property type="match status" value="1"/>
</dbReference>
<evidence type="ECO:0000256" key="2">
    <source>
        <dbReference type="ARBA" id="ARBA00012925"/>
    </source>
</evidence>
<dbReference type="CDD" id="cd00884">
    <property type="entry name" value="beta_CA_cladeB"/>
    <property type="match status" value="1"/>
</dbReference>
<evidence type="ECO:0000256" key="3">
    <source>
        <dbReference type="ARBA" id="ARBA00022833"/>
    </source>
</evidence>
<dbReference type="PANTHER" id="PTHR11002:SF42">
    <property type="entry name" value="CARBONIC ANHYDRASE 1"/>
    <property type="match status" value="1"/>
</dbReference>
<comment type="similarity">
    <text evidence="1 7">Belongs to the beta-class carbonic anhydrase family.</text>
</comment>
<keyword evidence="3 6" id="KW-0862">Zinc</keyword>
<dbReference type="PANTHER" id="PTHR11002">
    <property type="entry name" value="CARBONIC ANHYDRASE"/>
    <property type="match status" value="1"/>
</dbReference>
<evidence type="ECO:0000256" key="5">
    <source>
        <dbReference type="ARBA" id="ARBA00048348"/>
    </source>
</evidence>
<dbReference type="InterPro" id="IPR001765">
    <property type="entry name" value="Carbonic_anhydrase"/>
</dbReference>
<evidence type="ECO:0000313" key="8">
    <source>
        <dbReference type="EMBL" id="ABB06327.1"/>
    </source>
</evidence>
<name>Q39MI9_BURL3</name>
<dbReference type="AlphaFoldDB" id="Q39MI9"/>
<comment type="function">
    <text evidence="7">Reversible hydration of carbon dioxide.</text>
</comment>
<evidence type="ECO:0000256" key="6">
    <source>
        <dbReference type="PIRSR" id="PIRSR601765-1"/>
    </source>
</evidence>
<reference evidence="8" key="1">
    <citation type="submission" date="2009-01" db="EMBL/GenBank/DDBJ databases">
        <title>Complete sequence of chromosome 3 of Burkholderia sp. 383.</title>
        <authorList>
            <consortium name="US DOE Joint Genome Institute"/>
            <person name="Copeland A."/>
            <person name="Lucas S."/>
            <person name="Lapidus A."/>
            <person name="Barry K."/>
            <person name="Detter J.C."/>
            <person name="Glavina T."/>
            <person name="Hammon N."/>
            <person name="Israni S."/>
            <person name="Pitluck S."/>
            <person name="Chain P."/>
            <person name="Malfatti S."/>
            <person name="Shin M."/>
            <person name="Vergez L."/>
            <person name="Schmutz J."/>
            <person name="Larimer F."/>
            <person name="Land M."/>
            <person name="Kyrpides N."/>
            <person name="Lykidis A."/>
            <person name="Richardson P."/>
        </authorList>
    </citation>
    <scope>NUCLEOTIDE SEQUENCE</scope>
    <source>
        <strain evidence="8">383</strain>
    </source>
</reference>
<dbReference type="GO" id="GO:0015976">
    <property type="term" value="P:carbon utilization"/>
    <property type="evidence" value="ECO:0007669"/>
    <property type="project" value="InterPro"/>
</dbReference>
<proteinExistence type="inferred from homology"/>
<dbReference type="PROSITE" id="PS00704">
    <property type="entry name" value="PROK_CO2_ANHYDRASE_1"/>
    <property type="match status" value="1"/>
</dbReference>
<keyword evidence="4 7" id="KW-0456">Lyase</keyword>
<evidence type="ECO:0000313" key="9">
    <source>
        <dbReference type="Proteomes" id="UP000002705"/>
    </source>
</evidence>
<accession>Q39MI9</accession>
<dbReference type="EC" id="4.2.1.1" evidence="2 7"/>
<dbReference type="InterPro" id="IPR045066">
    <property type="entry name" value="Beta_CA_cladeB"/>
</dbReference>
<dbReference type="Proteomes" id="UP000002705">
    <property type="component" value="Chromosome 3"/>
</dbReference>
<dbReference type="HOGENOM" id="CLU_053879_5_3_4"/>
<dbReference type="GO" id="GO:0004089">
    <property type="term" value="F:carbonate dehydratase activity"/>
    <property type="evidence" value="ECO:0007669"/>
    <property type="project" value="UniProtKB-UniRule"/>
</dbReference>
<feature type="binding site" evidence="6">
    <location>
        <position position="123"/>
    </location>
    <ligand>
        <name>Zn(2+)</name>
        <dbReference type="ChEBI" id="CHEBI:29105"/>
    </ligand>
</feature>
<dbReference type="KEGG" id="bur:Bcep18194_C7283"/>
<evidence type="ECO:0000256" key="7">
    <source>
        <dbReference type="RuleBase" id="RU003956"/>
    </source>
</evidence>
<sequence length="239" mass="26231">MAPALADGSERSRCRPPRIRIRRIPVRDIIDGFLRFQREVYPQRVELFKQLATTQNPKALFVTCSDSRVVPELLTQREPGELFVIRNAGNIVPSYGPEPGGVSATVEYAVAVLGVRDIVICGHSDCGAMGAISRCTCLDHMPAVANWLRHSDAAKAINAAHQFDSPRAKLDGLVRENVIAQLANLRTHPSVALALEQGRMNLHGWVYDIEMGRIDALDGATRHFVPLSESPATVAVKSY</sequence>
<dbReference type="Gene3D" id="3.40.1050.10">
    <property type="entry name" value="Carbonic anhydrase"/>
    <property type="match status" value="1"/>
</dbReference>
<comment type="cofactor">
    <cofactor evidence="6">
        <name>Zn(2+)</name>
        <dbReference type="ChEBI" id="CHEBI:29105"/>
    </cofactor>
    <text evidence="6">Binds 1 zinc ion per subunit.</text>
</comment>
<feature type="binding site" evidence="6">
    <location>
        <position position="66"/>
    </location>
    <ligand>
        <name>Zn(2+)</name>
        <dbReference type="ChEBI" id="CHEBI:29105"/>
    </ligand>
</feature>
<dbReference type="PATRIC" id="fig|482957.22.peg.7862"/>
<dbReference type="GO" id="GO:0008270">
    <property type="term" value="F:zinc ion binding"/>
    <property type="evidence" value="ECO:0007669"/>
    <property type="project" value="UniProtKB-UniRule"/>
</dbReference>
<feature type="binding site" evidence="6">
    <location>
        <position position="64"/>
    </location>
    <ligand>
        <name>Zn(2+)</name>
        <dbReference type="ChEBI" id="CHEBI:29105"/>
    </ligand>
</feature>
<keyword evidence="6" id="KW-0479">Metal-binding</keyword>
<dbReference type="InterPro" id="IPR036874">
    <property type="entry name" value="Carbonic_anhydrase_sf"/>
</dbReference>
<dbReference type="PROSITE" id="PS00705">
    <property type="entry name" value="PROK_CO2_ANHYDRASE_2"/>
    <property type="match status" value="1"/>
</dbReference>
<comment type="catalytic activity">
    <reaction evidence="5 7">
        <text>hydrogencarbonate + H(+) = CO2 + H2O</text>
        <dbReference type="Rhea" id="RHEA:10748"/>
        <dbReference type="ChEBI" id="CHEBI:15377"/>
        <dbReference type="ChEBI" id="CHEBI:15378"/>
        <dbReference type="ChEBI" id="CHEBI:16526"/>
        <dbReference type="ChEBI" id="CHEBI:17544"/>
        <dbReference type="EC" id="4.2.1.1"/>
    </reaction>
</comment>
<dbReference type="InterPro" id="IPR015892">
    <property type="entry name" value="Carbonic_anhydrase_CS"/>
</dbReference>
<keyword evidence="9" id="KW-1185">Reference proteome</keyword>
<dbReference type="Pfam" id="PF00484">
    <property type="entry name" value="Pro_CA"/>
    <property type="match status" value="1"/>
</dbReference>
<feature type="binding site" evidence="6">
    <location>
        <position position="126"/>
    </location>
    <ligand>
        <name>Zn(2+)</name>
        <dbReference type="ChEBI" id="CHEBI:29105"/>
    </ligand>
</feature>
<dbReference type="EMBL" id="CP000150">
    <property type="protein sequence ID" value="ABB06327.1"/>
    <property type="molecule type" value="Genomic_DNA"/>
</dbReference>